<evidence type="ECO:0000313" key="4">
    <source>
        <dbReference type="EMBL" id="MFC0524373.1"/>
    </source>
</evidence>
<accession>A0ABV6LQ23</accession>
<sequence>MKKLVQTMAIGTIALVGGTSLVGFSNASAEEQSVSKEQFKSSMEQVDEEVLTQVKELREQMKNGEITKEEMKEQFEELGFSLPYSKRDFGAKGHFGFAQDLDEETREQMEAIKEQVKNGELSKDEAKTQLEELGITHPSKPQDNLDEETKAQLESIKEQVKNGEITKEEAQEKLEALGVELPPSKRHHHGMKGQPFADVDEETRAQIKEIFEQVKSGDLTKEEAQQQLEELGVDISFGMKIPHEHKTNENSSNTEEEQQETAL</sequence>
<feature type="compositionally biased region" description="Acidic residues" evidence="2">
    <location>
        <begin position="254"/>
        <end position="263"/>
    </location>
</feature>
<dbReference type="Proteomes" id="UP001589836">
    <property type="component" value="Unassembled WGS sequence"/>
</dbReference>
<feature type="coiled-coil region" evidence="1">
    <location>
        <begin position="153"/>
        <end position="180"/>
    </location>
</feature>
<gene>
    <name evidence="4" type="ORF">ACFFGV_12430</name>
</gene>
<keyword evidence="5" id="KW-1185">Reference proteome</keyword>
<evidence type="ECO:0008006" key="6">
    <source>
        <dbReference type="Google" id="ProtNLM"/>
    </source>
</evidence>
<keyword evidence="3" id="KW-0732">Signal</keyword>
<comment type="caution">
    <text evidence="4">The sequence shown here is derived from an EMBL/GenBank/DDBJ whole genome shotgun (WGS) entry which is preliminary data.</text>
</comment>
<feature type="signal peptide" evidence="3">
    <location>
        <begin position="1"/>
        <end position="29"/>
    </location>
</feature>
<keyword evidence="1" id="KW-0175">Coiled coil</keyword>
<name>A0ABV6LQ23_9BACI</name>
<protein>
    <recommendedName>
        <fullName evidence="6">SHOCT domain-containing protein</fullName>
    </recommendedName>
</protein>
<feature type="region of interest" description="Disordered" evidence="2">
    <location>
        <begin position="240"/>
        <end position="263"/>
    </location>
</feature>
<dbReference type="EMBL" id="JBHLTP010000011">
    <property type="protein sequence ID" value="MFC0524373.1"/>
    <property type="molecule type" value="Genomic_DNA"/>
</dbReference>
<evidence type="ECO:0000256" key="1">
    <source>
        <dbReference type="SAM" id="Coils"/>
    </source>
</evidence>
<dbReference type="RefSeq" id="WP_377348285.1">
    <property type="nucleotide sequence ID" value="NZ_JBHLTP010000011.1"/>
</dbReference>
<reference evidence="4 5" key="1">
    <citation type="submission" date="2024-09" db="EMBL/GenBank/DDBJ databases">
        <authorList>
            <person name="Sun Q."/>
            <person name="Mori K."/>
        </authorList>
    </citation>
    <scope>NUCLEOTIDE SEQUENCE [LARGE SCALE GENOMIC DNA]</scope>
    <source>
        <strain evidence="4 5">NCAIM B.02529</strain>
    </source>
</reference>
<evidence type="ECO:0000256" key="2">
    <source>
        <dbReference type="SAM" id="MobiDB-lite"/>
    </source>
</evidence>
<proteinExistence type="predicted"/>
<evidence type="ECO:0000256" key="3">
    <source>
        <dbReference type="SAM" id="SignalP"/>
    </source>
</evidence>
<feature type="chain" id="PRO_5047302508" description="SHOCT domain-containing protein" evidence="3">
    <location>
        <begin position="30"/>
        <end position="263"/>
    </location>
</feature>
<evidence type="ECO:0000313" key="5">
    <source>
        <dbReference type="Proteomes" id="UP001589836"/>
    </source>
</evidence>
<organism evidence="4 5">
    <name type="scientific">Pontibacillus salicampi</name>
    <dbReference type="NCBI Taxonomy" id="1449801"/>
    <lineage>
        <taxon>Bacteria</taxon>
        <taxon>Bacillati</taxon>
        <taxon>Bacillota</taxon>
        <taxon>Bacilli</taxon>
        <taxon>Bacillales</taxon>
        <taxon>Bacillaceae</taxon>
        <taxon>Pontibacillus</taxon>
    </lineage>
</organism>